<dbReference type="EMBL" id="CACRXK020008344">
    <property type="protein sequence ID" value="CAB4014532.1"/>
    <property type="molecule type" value="Genomic_DNA"/>
</dbReference>
<dbReference type="PANTHER" id="PTHR23408:SF3">
    <property type="entry name" value="METHYLMALONIC ACIDURIA TYPE A PROTEIN, MITOCHONDRIAL"/>
    <property type="match status" value="1"/>
</dbReference>
<gene>
    <name evidence="2" type="ORF">PACLA_8A068967</name>
</gene>
<dbReference type="Pfam" id="PF03308">
    <property type="entry name" value="MeaB"/>
    <property type="match status" value="1"/>
</dbReference>
<dbReference type="Proteomes" id="UP001152795">
    <property type="component" value="Unassembled WGS sequence"/>
</dbReference>
<comment type="similarity">
    <text evidence="1">Belongs to the SIMIBI class G3E GTPase family. ArgK/MeaB subfamily.</text>
</comment>
<accession>A0A6S7JBQ9</accession>
<reference evidence="2" key="1">
    <citation type="submission" date="2020-04" db="EMBL/GenBank/DDBJ databases">
        <authorList>
            <person name="Alioto T."/>
            <person name="Alioto T."/>
            <person name="Gomez Garrido J."/>
        </authorList>
    </citation>
    <scope>NUCLEOTIDE SEQUENCE</scope>
    <source>
        <strain evidence="2">A484AB</strain>
    </source>
</reference>
<evidence type="ECO:0000313" key="2">
    <source>
        <dbReference type="EMBL" id="CAB4014532.1"/>
    </source>
</evidence>
<protein>
    <submittedName>
        <fullName evidence="2">Uncharacterized protein</fullName>
    </submittedName>
</protein>
<evidence type="ECO:0000313" key="3">
    <source>
        <dbReference type="Proteomes" id="UP001152795"/>
    </source>
</evidence>
<sequence length="235" mass="26187">IRKELSNLITGSGNEIDSNLNPGGVTRCTNDAIVLCEAAGYDTILVETVGVGQAELAVSEMVDMFVLLVSPASGDELQGIKRGIMEVADLIIVTKNDGDLKAAARKTKTEYISASKFLRSKKSSLWKPKILTASSTKREGILETWNEIEEFFKTMTESGELTMRREEQHALWMWNYIKYEVLELFRKNPAVTGNVAYYEEQVIKGNITPGLAADELLGLFLLSRQQSMKEEEGKR</sequence>
<dbReference type="Gene3D" id="1.10.287.130">
    <property type="match status" value="1"/>
</dbReference>
<evidence type="ECO:0000256" key="1">
    <source>
        <dbReference type="ARBA" id="ARBA00009625"/>
    </source>
</evidence>
<dbReference type="GO" id="GO:0003924">
    <property type="term" value="F:GTPase activity"/>
    <property type="evidence" value="ECO:0007669"/>
    <property type="project" value="InterPro"/>
</dbReference>
<dbReference type="SUPFAM" id="SSF52540">
    <property type="entry name" value="P-loop containing nucleoside triphosphate hydrolases"/>
    <property type="match status" value="1"/>
</dbReference>
<dbReference type="AlphaFoldDB" id="A0A6S7JBQ9"/>
<dbReference type="PANTHER" id="PTHR23408">
    <property type="entry name" value="METHYLMALONYL-COA MUTASE"/>
    <property type="match status" value="1"/>
</dbReference>
<dbReference type="InterPro" id="IPR005129">
    <property type="entry name" value="GTPase_ArgK"/>
</dbReference>
<comment type="caution">
    <text evidence="2">The sequence shown here is derived from an EMBL/GenBank/DDBJ whole genome shotgun (WGS) entry which is preliminary data.</text>
</comment>
<dbReference type="GO" id="GO:0005525">
    <property type="term" value="F:GTP binding"/>
    <property type="evidence" value="ECO:0007669"/>
    <property type="project" value="InterPro"/>
</dbReference>
<name>A0A6S7JBQ9_PARCT</name>
<dbReference type="GO" id="GO:0005737">
    <property type="term" value="C:cytoplasm"/>
    <property type="evidence" value="ECO:0007669"/>
    <property type="project" value="TreeGrafter"/>
</dbReference>
<dbReference type="InterPro" id="IPR027417">
    <property type="entry name" value="P-loop_NTPase"/>
</dbReference>
<feature type="non-terminal residue" evidence="2">
    <location>
        <position position="235"/>
    </location>
</feature>
<organism evidence="2 3">
    <name type="scientific">Paramuricea clavata</name>
    <name type="common">Red gorgonian</name>
    <name type="synonym">Violescent sea-whip</name>
    <dbReference type="NCBI Taxonomy" id="317549"/>
    <lineage>
        <taxon>Eukaryota</taxon>
        <taxon>Metazoa</taxon>
        <taxon>Cnidaria</taxon>
        <taxon>Anthozoa</taxon>
        <taxon>Octocorallia</taxon>
        <taxon>Malacalcyonacea</taxon>
        <taxon>Plexauridae</taxon>
        <taxon>Paramuricea</taxon>
    </lineage>
</organism>
<proteinExistence type="inferred from homology"/>
<dbReference type="Gene3D" id="3.40.50.300">
    <property type="entry name" value="P-loop containing nucleotide triphosphate hydrolases"/>
    <property type="match status" value="1"/>
</dbReference>
<dbReference type="OrthoDB" id="1476984at2759"/>
<keyword evidence="3" id="KW-1185">Reference proteome</keyword>